<dbReference type="Pfam" id="PF06722">
    <property type="entry name" value="EryCIII-like_C"/>
    <property type="match status" value="1"/>
</dbReference>
<sequence>MGKILFLGIPAYGHVNPSLGIISELVKNGQEVTYFCTEEFKERIEKTGAAFKDYGKVMDYSKNRTKTNLSMTLKSLTKIFMETLRTCENAIEIVLKEIEGIQFDYIGYAAACPFGNLIAQILKIPSFSSFAIFATPKEMLPKNLNGINLEDLKNSPAVKSHTELKYKLKEKYDINLPDLIDLFFNKGDINFAYTSKYFIKHPEYYDDSFKFIGPPIYDRTEDLSDFPYAEIKNKKVIYISLGTVFSNYDVSLYDIFFNAFKDEDVVVVMTAYKVDLSKFDIPKNFVIRNYISQTEILKYANAAVTHSGMNSTNDLLFNSIPFVAIPLGADQPYMASRCSELNACISLDNDKLTPELLRDSVFKVMNDQNYLENIRKINNSFRESGGYKKACEEILNLKSEYSYI</sequence>
<dbReference type="PANTHER" id="PTHR48050:SF13">
    <property type="entry name" value="STEROL 3-BETA-GLUCOSYLTRANSFERASE UGT80A2"/>
    <property type="match status" value="1"/>
</dbReference>
<dbReference type="NCBIfam" id="TIGR01426">
    <property type="entry name" value="MGT"/>
    <property type="match status" value="1"/>
</dbReference>
<evidence type="ECO:0000313" key="5">
    <source>
        <dbReference type="Proteomes" id="UP000190951"/>
    </source>
</evidence>
<dbReference type="Proteomes" id="UP000190951">
    <property type="component" value="Plasmid p330"/>
</dbReference>
<organism evidence="4 5">
    <name type="scientific">Clostridium felsineum</name>
    <dbReference type="NCBI Taxonomy" id="36839"/>
    <lineage>
        <taxon>Bacteria</taxon>
        <taxon>Bacillati</taxon>
        <taxon>Bacillota</taxon>
        <taxon>Clostridia</taxon>
        <taxon>Eubacteriales</taxon>
        <taxon>Clostridiaceae</taxon>
        <taxon>Clostridium</taxon>
    </lineage>
</organism>
<dbReference type="GO" id="GO:0017000">
    <property type="term" value="P:antibiotic biosynthetic process"/>
    <property type="evidence" value="ECO:0007669"/>
    <property type="project" value="UniProtKB-ARBA"/>
</dbReference>
<keyword evidence="4" id="KW-0328">Glycosyltransferase</keyword>
<dbReference type="EC" id="2.4.1.318" evidence="4"/>
<dbReference type="GO" id="GO:0008194">
    <property type="term" value="F:UDP-glycosyltransferase activity"/>
    <property type="evidence" value="ECO:0007669"/>
    <property type="project" value="InterPro"/>
</dbReference>
<evidence type="ECO:0000313" key="4">
    <source>
        <dbReference type="EMBL" id="URZ13799.1"/>
    </source>
</evidence>
<comment type="similarity">
    <text evidence="1">Belongs to the UDP-glycosyltransferase family.</text>
</comment>
<evidence type="ECO:0000259" key="3">
    <source>
        <dbReference type="Pfam" id="PF06722"/>
    </source>
</evidence>
<dbReference type="Gene3D" id="3.40.50.2000">
    <property type="entry name" value="Glycogen Phosphorylase B"/>
    <property type="match status" value="2"/>
</dbReference>
<name>A0A1S8LYZ6_9CLOT</name>
<dbReference type="InterPro" id="IPR010610">
    <property type="entry name" value="EryCIII-like_C"/>
</dbReference>
<dbReference type="AlphaFoldDB" id="A0A1S8LYZ6"/>
<dbReference type="RefSeq" id="WP_077834769.1">
    <property type="nucleotide sequence ID" value="NZ_CP096984.1"/>
</dbReference>
<keyword evidence="2 4" id="KW-0808">Transferase</keyword>
<dbReference type="FunFam" id="3.40.50.2000:FF:000072">
    <property type="entry name" value="Glycosyl transferase"/>
    <property type="match status" value="1"/>
</dbReference>
<evidence type="ECO:0000256" key="1">
    <source>
        <dbReference type="ARBA" id="ARBA00009995"/>
    </source>
</evidence>
<dbReference type="InterPro" id="IPR002213">
    <property type="entry name" value="UDP_glucos_trans"/>
</dbReference>
<gene>
    <name evidence="4" type="primary">tylCV_3</name>
    <name evidence="4" type="ORF">CROST_045770</name>
</gene>
<dbReference type="InterPro" id="IPR050426">
    <property type="entry name" value="Glycosyltransferase_28"/>
</dbReference>
<dbReference type="InterPro" id="IPR006326">
    <property type="entry name" value="UDPGT_MGT-like"/>
</dbReference>
<dbReference type="SUPFAM" id="SSF53756">
    <property type="entry name" value="UDP-Glycosyltransferase/glycogen phosphorylase"/>
    <property type="match status" value="1"/>
</dbReference>
<feature type="domain" description="Erythromycin biosynthesis protein CIII-like C-terminal" evidence="3">
    <location>
        <begin position="262"/>
        <end position="379"/>
    </location>
</feature>
<keyword evidence="5" id="KW-1185">Reference proteome</keyword>
<dbReference type="KEGG" id="crw:CROST_045770"/>
<dbReference type="EMBL" id="CP096984">
    <property type="protein sequence ID" value="URZ13799.1"/>
    <property type="molecule type" value="Genomic_DNA"/>
</dbReference>
<reference evidence="4 5" key="1">
    <citation type="submission" date="2022-04" db="EMBL/GenBank/DDBJ databases">
        <title>Genome sequence of C. roseum typestrain.</title>
        <authorList>
            <person name="Poehlein A."/>
            <person name="Schoch T."/>
            <person name="Duerre P."/>
            <person name="Daniel R."/>
        </authorList>
    </citation>
    <scope>NUCLEOTIDE SEQUENCE [LARGE SCALE GENOMIC DNA]</scope>
    <source>
        <strain evidence="4 5">DSM 7320</strain>
        <plasmid evidence="4 5">p330</plasmid>
    </source>
</reference>
<keyword evidence="4" id="KW-0614">Plasmid</keyword>
<dbReference type="GO" id="GO:0016758">
    <property type="term" value="F:hexosyltransferase activity"/>
    <property type="evidence" value="ECO:0007669"/>
    <property type="project" value="InterPro"/>
</dbReference>
<dbReference type="PANTHER" id="PTHR48050">
    <property type="entry name" value="STEROL 3-BETA-GLUCOSYLTRANSFERASE"/>
    <property type="match status" value="1"/>
</dbReference>
<geneLocation type="plasmid" evidence="4 5">
    <name>p330</name>
</geneLocation>
<protein>
    <submittedName>
        <fullName evidence="4">Demethyllactenocin mycarosyltransferase</fullName>
        <ecNumber evidence="4">2.4.1.318</ecNumber>
    </submittedName>
</protein>
<evidence type="ECO:0000256" key="2">
    <source>
        <dbReference type="ARBA" id="ARBA00022679"/>
    </source>
</evidence>
<dbReference type="STRING" id="84029.CROST_11850"/>
<dbReference type="CDD" id="cd03784">
    <property type="entry name" value="GT1_Gtf-like"/>
    <property type="match status" value="1"/>
</dbReference>
<accession>A0A1S8LYZ6</accession>
<proteinExistence type="inferred from homology"/>